<evidence type="ECO:0000313" key="4">
    <source>
        <dbReference type="EMBL" id="SDL42204.1"/>
    </source>
</evidence>
<protein>
    <submittedName>
        <fullName evidence="4">D-alanyl-D-alanine carboxypeptidase / D-alanyl-D-alanine-endopeptidase (Penicillin-binding protein 4)</fullName>
    </submittedName>
</protein>
<dbReference type="InterPro" id="IPR012338">
    <property type="entry name" value="Beta-lactam/transpept-like"/>
</dbReference>
<proteinExistence type="inferred from homology"/>
<dbReference type="Proteomes" id="UP000198654">
    <property type="component" value="Unassembled WGS sequence"/>
</dbReference>
<name>A0A1G9JYE1_9GAMM</name>
<dbReference type="PANTHER" id="PTHR30023">
    <property type="entry name" value="D-ALANYL-D-ALANINE CARBOXYPEPTIDASE"/>
    <property type="match status" value="1"/>
</dbReference>
<feature type="chain" id="PRO_5011655583" evidence="3">
    <location>
        <begin position="24"/>
        <end position="480"/>
    </location>
</feature>
<dbReference type="RefSeq" id="WP_089727434.1">
    <property type="nucleotide sequence ID" value="NZ_FNGI01000003.1"/>
</dbReference>
<evidence type="ECO:0000256" key="1">
    <source>
        <dbReference type="ARBA" id="ARBA00006096"/>
    </source>
</evidence>
<dbReference type="EMBL" id="FNGI01000003">
    <property type="protein sequence ID" value="SDL42204.1"/>
    <property type="molecule type" value="Genomic_DNA"/>
</dbReference>
<feature type="signal peptide" evidence="3">
    <location>
        <begin position="1"/>
        <end position="23"/>
    </location>
</feature>
<keyword evidence="3" id="KW-0732">Signal</keyword>
<dbReference type="GO" id="GO:0006508">
    <property type="term" value="P:proteolysis"/>
    <property type="evidence" value="ECO:0007669"/>
    <property type="project" value="InterPro"/>
</dbReference>
<sequence length="480" mass="51231">MLRPFAALFAAGLLIAAPLKTLAAGFEHVSSLAEKGFLISAKAQLLDTGEVLGAIAPQRQLSPASVSKLYVAAAALDQWGPQHRFSTQLVTTGVIDAQGVLQGDLVFVGGGDPALVSEDLWRLIQRLRMHDVTRIDGQLVISQWRFGPVKCITTDRCKSRTRSDNAYSALLSSAGVNYGSWCLKVVPGRQAGAEARVRSCDTVTPSMRVDNRVTTTTRGGPTSLSAERVTDAQGDTMIVRGQIALGTYPRGIYRASSDPARQTAQTLLAMLEDAGIEVAGGATTSDTRPPASARQLAAVDGKPLQELLLRTLNYSNNFMADMLALDLVESPRATLPQAGAELERFARGLPGHGPLTLLSGSGLTPENRTSAQGVNALLEAMYHRPALFPTFVAGMQLPVNGPMTFIRRGSDLFQSHVMLKTGTLNQPISVRALGGYFRTESGRWGSFSVLVNGTGGTPYLSWFEVLPLVAEDLTAMIASH</sequence>
<dbReference type="Pfam" id="PF02113">
    <property type="entry name" value="Peptidase_S13"/>
    <property type="match status" value="1"/>
</dbReference>
<keyword evidence="4" id="KW-0121">Carboxypeptidase</keyword>
<dbReference type="Gene3D" id="3.40.710.10">
    <property type="entry name" value="DD-peptidase/beta-lactamase superfamily"/>
    <property type="match status" value="1"/>
</dbReference>
<keyword evidence="5" id="KW-1185">Reference proteome</keyword>
<reference evidence="4 5" key="1">
    <citation type="submission" date="2016-10" db="EMBL/GenBank/DDBJ databases">
        <authorList>
            <person name="de Groot N.N."/>
        </authorList>
    </citation>
    <scope>NUCLEOTIDE SEQUENCE [LARGE SCALE GENOMIC DNA]</scope>
    <source>
        <strain evidence="4 5">DSM 14789</strain>
    </source>
</reference>
<dbReference type="PRINTS" id="PR00922">
    <property type="entry name" value="DADACBPTASE3"/>
</dbReference>
<dbReference type="NCBIfam" id="TIGR00666">
    <property type="entry name" value="PBP4"/>
    <property type="match status" value="1"/>
</dbReference>
<dbReference type="OrthoDB" id="9802627at2"/>
<keyword evidence="4" id="KW-0645">Protease</keyword>
<comment type="similarity">
    <text evidence="1">Belongs to the peptidase S13 family.</text>
</comment>
<accession>A0A1G9JYE1</accession>
<dbReference type="GO" id="GO:0004185">
    <property type="term" value="F:serine-type carboxypeptidase activity"/>
    <property type="evidence" value="ECO:0007669"/>
    <property type="project" value="InterPro"/>
</dbReference>
<dbReference type="AlphaFoldDB" id="A0A1G9JYE1"/>
<dbReference type="Gene3D" id="3.50.80.20">
    <property type="entry name" value="D-Ala-D-Ala carboxypeptidase C, peptidase S13"/>
    <property type="match status" value="1"/>
</dbReference>
<evidence type="ECO:0000256" key="2">
    <source>
        <dbReference type="ARBA" id="ARBA00022801"/>
    </source>
</evidence>
<dbReference type="GO" id="GO:0000270">
    <property type="term" value="P:peptidoglycan metabolic process"/>
    <property type="evidence" value="ECO:0007669"/>
    <property type="project" value="TreeGrafter"/>
</dbReference>
<dbReference type="SUPFAM" id="SSF56601">
    <property type="entry name" value="beta-lactamase/transpeptidase-like"/>
    <property type="match status" value="1"/>
</dbReference>
<organism evidence="4 5">
    <name type="scientific">Modicisalibacter muralis</name>
    <dbReference type="NCBI Taxonomy" id="119000"/>
    <lineage>
        <taxon>Bacteria</taxon>
        <taxon>Pseudomonadati</taxon>
        <taxon>Pseudomonadota</taxon>
        <taxon>Gammaproteobacteria</taxon>
        <taxon>Oceanospirillales</taxon>
        <taxon>Halomonadaceae</taxon>
        <taxon>Modicisalibacter</taxon>
    </lineage>
</organism>
<dbReference type="PANTHER" id="PTHR30023:SF0">
    <property type="entry name" value="PENICILLIN-SENSITIVE CARBOXYPEPTIDASE A"/>
    <property type="match status" value="1"/>
</dbReference>
<dbReference type="STRING" id="119000.SAMN05661010_01664"/>
<evidence type="ECO:0000313" key="5">
    <source>
        <dbReference type="Proteomes" id="UP000198654"/>
    </source>
</evidence>
<evidence type="ECO:0000256" key="3">
    <source>
        <dbReference type="SAM" id="SignalP"/>
    </source>
</evidence>
<dbReference type="InterPro" id="IPR000667">
    <property type="entry name" value="Peptidase_S13"/>
</dbReference>
<keyword evidence="2" id="KW-0378">Hydrolase</keyword>
<gene>
    <name evidence="4" type="ORF">SAMN05661010_01664</name>
</gene>